<feature type="transmembrane region" description="Helical" evidence="18">
    <location>
        <begin position="215"/>
        <end position="234"/>
    </location>
</feature>
<dbReference type="InParanoid" id="W5NMT7"/>
<dbReference type="GeneTree" id="ENSGT00940000160642"/>
<keyword evidence="2" id="KW-1003">Cell membrane</keyword>
<dbReference type="SUPFAM" id="SSF81321">
    <property type="entry name" value="Family A G protein-coupled receptor-like"/>
    <property type="match status" value="1"/>
</dbReference>
<evidence type="ECO:0000256" key="15">
    <source>
        <dbReference type="ARBA" id="ARBA00030529"/>
    </source>
</evidence>
<feature type="transmembrane region" description="Helical" evidence="18">
    <location>
        <begin position="77"/>
        <end position="97"/>
    </location>
</feature>
<dbReference type="PRINTS" id="PR01146">
    <property type="entry name" value="GPR1ORPHANR"/>
</dbReference>
<keyword evidence="7 18" id="KW-0472">Membrane</keyword>
<feature type="transmembrane region" description="Helical" evidence="18">
    <location>
        <begin position="117"/>
        <end position="136"/>
    </location>
</feature>
<dbReference type="OMA" id="ISSKHFW"/>
<evidence type="ECO:0000313" key="21">
    <source>
        <dbReference type="Proteomes" id="UP000018468"/>
    </source>
</evidence>
<feature type="transmembrane region" description="Helical" evidence="18">
    <location>
        <begin position="246"/>
        <end position="268"/>
    </location>
</feature>
<dbReference type="GO" id="GO:0007204">
    <property type="term" value="P:positive regulation of cytosolic calcium ion concentration"/>
    <property type="evidence" value="ECO:0000318"/>
    <property type="project" value="GO_Central"/>
</dbReference>
<dbReference type="HOGENOM" id="CLU_009579_8_0_1"/>
<comment type="similarity">
    <text evidence="17">Belongs to the G-protein coupled receptor 1 family.</text>
</comment>
<evidence type="ECO:0000256" key="13">
    <source>
        <dbReference type="ARBA" id="ARBA00026210"/>
    </source>
</evidence>
<organism evidence="20 21">
    <name type="scientific">Lepisosteus oculatus</name>
    <name type="common">Spotted gar</name>
    <dbReference type="NCBI Taxonomy" id="7918"/>
    <lineage>
        <taxon>Eukaryota</taxon>
        <taxon>Metazoa</taxon>
        <taxon>Chordata</taxon>
        <taxon>Craniata</taxon>
        <taxon>Vertebrata</taxon>
        <taxon>Euteleostomi</taxon>
        <taxon>Actinopterygii</taxon>
        <taxon>Neopterygii</taxon>
        <taxon>Holostei</taxon>
        <taxon>Semionotiformes</taxon>
        <taxon>Lepisosteidae</taxon>
        <taxon>Lepisosteus</taxon>
    </lineage>
</organism>
<dbReference type="FunCoup" id="W5NMT7">
    <property type="interactions" value="159"/>
</dbReference>
<dbReference type="InterPro" id="IPR000276">
    <property type="entry name" value="GPCR_Rhodpsn"/>
</dbReference>
<dbReference type="Pfam" id="PF00001">
    <property type="entry name" value="7tm_1"/>
    <property type="match status" value="1"/>
</dbReference>
<keyword evidence="10" id="KW-0325">Glycoprotein</keyword>
<keyword evidence="3" id="KW-0145">Chemotaxis</keyword>
<evidence type="ECO:0000256" key="2">
    <source>
        <dbReference type="ARBA" id="ARBA00022475"/>
    </source>
</evidence>
<feature type="transmembrane region" description="Helical" evidence="18">
    <location>
        <begin position="288"/>
        <end position="310"/>
    </location>
</feature>
<dbReference type="EMBL" id="AHAT01034458">
    <property type="status" value="NOT_ANNOTATED_CDS"/>
    <property type="molecule type" value="Genomic_DNA"/>
</dbReference>
<dbReference type="GO" id="GO:0004875">
    <property type="term" value="F:complement receptor activity"/>
    <property type="evidence" value="ECO:0000318"/>
    <property type="project" value="GO_Central"/>
</dbReference>
<dbReference type="GO" id="GO:0005886">
    <property type="term" value="C:plasma membrane"/>
    <property type="evidence" value="ECO:0000318"/>
    <property type="project" value="GO_Central"/>
</dbReference>
<dbReference type="GO" id="GO:0004930">
    <property type="term" value="F:G protein-coupled receptor activity"/>
    <property type="evidence" value="ECO:0000318"/>
    <property type="project" value="GO_Central"/>
</dbReference>
<accession>W5NMT7</accession>
<dbReference type="Proteomes" id="UP000018468">
    <property type="component" value="Linkage group LG12"/>
</dbReference>
<evidence type="ECO:0000256" key="14">
    <source>
        <dbReference type="ARBA" id="ARBA00030357"/>
    </source>
</evidence>
<evidence type="ECO:0000256" key="12">
    <source>
        <dbReference type="ARBA" id="ARBA00025736"/>
    </source>
</evidence>
<evidence type="ECO:0000256" key="9">
    <source>
        <dbReference type="ARBA" id="ARBA00023170"/>
    </source>
</evidence>
<evidence type="ECO:0000256" key="8">
    <source>
        <dbReference type="ARBA" id="ARBA00023157"/>
    </source>
</evidence>
<evidence type="ECO:0000256" key="16">
    <source>
        <dbReference type="ARBA" id="ARBA00031086"/>
    </source>
</evidence>
<evidence type="ECO:0000256" key="1">
    <source>
        <dbReference type="ARBA" id="ARBA00004651"/>
    </source>
</evidence>
<evidence type="ECO:0000256" key="18">
    <source>
        <dbReference type="SAM" id="Phobius"/>
    </source>
</evidence>
<keyword evidence="5 18" id="KW-1133">Transmembrane helix</keyword>
<reference evidence="21" key="1">
    <citation type="submission" date="2011-12" db="EMBL/GenBank/DDBJ databases">
        <title>The Draft Genome of Lepisosteus oculatus.</title>
        <authorList>
            <consortium name="The Broad Institute Genome Assembly &amp; Analysis Group"/>
            <consortium name="Computational R&amp;D Group"/>
            <consortium name="and Sequencing Platform"/>
            <person name="Di Palma F."/>
            <person name="Alfoldi J."/>
            <person name="Johnson J."/>
            <person name="Berlin A."/>
            <person name="Gnerre S."/>
            <person name="Jaffe D."/>
            <person name="MacCallum I."/>
            <person name="Young S."/>
            <person name="Walker B.J."/>
            <person name="Lander E.S."/>
            <person name="Lindblad-Toh K."/>
        </authorList>
    </citation>
    <scope>NUCLEOTIDE SEQUENCE [LARGE SCALE GENOMIC DNA]</scope>
</reference>
<dbReference type="PRINTS" id="PR00237">
    <property type="entry name" value="GPCRRHODOPSN"/>
</dbReference>
<comment type="subcellular location">
    <subcellularLocation>
        <location evidence="1">Cell membrane</location>
        <topology evidence="1">Multi-pass membrane protein</topology>
    </subcellularLocation>
</comment>
<feature type="domain" description="G-protein coupled receptors family 1 profile" evidence="19">
    <location>
        <begin position="58"/>
        <end position="307"/>
    </location>
</feature>
<keyword evidence="21" id="KW-1185">Reference proteome</keyword>
<evidence type="ECO:0000256" key="6">
    <source>
        <dbReference type="ARBA" id="ARBA00023040"/>
    </source>
</evidence>
<keyword evidence="11 17" id="KW-0807">Transducer</keyword>
<evidence type="ECO:0000256" key="4">
    <source>
        <dbReference type="ARBA" id="ARBA00022692"/>
    </source>
</evidence>
<reference evidence="20" key="2">
    <citation type="submission" date="2025-08" db="UniProtKB">
        <authorList>
            <consortium name="Ensembl"/>
        </authorList>
    </citation>
    <scope>IDENTIFICATION</scope>
</reference>
<sequence length="356" mass="40144">QESTLGPRNASAVMENYDYDNYSYEYYEEEPPHGSQKEVSHIFSVVIYSISFVLGVIGNGAVIWVTGFKTKKTVNTIWLLNLAVADFVFVLFLPFSIDYVVNDFHWNFGKALCKVNSFISIMNLFASVLFLTVISLDRYVALVHLSWSQRNRTLRNSLIVCISVWITAAALSTPSLIFRDTLTIQERVVCYNNFHDTDPHTAVVRHTVIVSIRTVVGFLIPFSTISVSGVMLVVKMRRSATVKLTNFSKTVAAIIVAFFFCWAPYHVFSLMEITVHHNSQLHDVLRTGFPLATSLAFFNSCLNPILYVFTGKKVKAILHRSCMEVTKHVLRDLSQAGSESVTLSDQNARSREENDG</sequence>
<dbReference type="GO" id="GO:0006954">
    <property type="term" value="P:inflammatory response"/>
    <property type="evidence" value="ECO:0000318"/>
    <property type="project" value="GO_Central"/>
</dbReference>
<dbReference type="STRING" id="7918.ENSLOCP00000021946"/>
<evidence type="ECO:0000256" key="17">
    <source>
        <dbReference type="RuleBase" id="RU000688"/>
    </source>
</evidence>
<keyword evidence="4 17" id="KW-0812">Transmembrane</keyword>
<evidence type="ECO:0000256" key="11">
    <source>
        <dbReference type="ARBA" id="ARBA00023224"/>
    </source>
</evidence>
<keyword evidence="9 17" id="KW-0675">Receptor</keyword>
<keyword evidence="6 17" id="KW-0297">G-protein coupled receptor</keyword>
<keyword evidence="8" id="KW-1015">Disulfide bond</keyword>
<protein>
    <recommendedName>
        <fullName evidence="13">Chemerin-like receptor 2</fullName>
    </recommendedName>
    <alternativeName>
        <fullName evidence="14">Chemerin chemokine-like receptor 2</fullName>
    </alternativeName>
    <alternativeName>
        <fullName evidence="15">Chemokine-like receptor 2</fullName>
    </alternativeName>
    <alternativeName>
        <fullName evidence="16">G-protein coupled receptor 1</fullName>
    </alternativeName>
</protein>
<evidence type="ECO:0000259" key="19">
    <source>
        <dbReference type="PROSITE" id="PS50262"/>
    </source>
</evidence>
<evidence type="ECO:0000256" key="7">
    <source>
        <dbReference type="ARBA" id="ARBA00023136"/>
    </source>
</evidence>
<dbReference type="PROSITE" id="PS50262">
    <property type="entry name" value="G_PROTEIN_RECEP_F1_2"/>
    <property type="match status" value="1"/>
</dbReference>
<dbReference type="PANTHER" id="PTHR24225">
    <property type="entry name" value="CHEMOTACTIC RECEPTOR"/>
    <property type="match status" value="1"/>
</dbReference>
<dbReference type="PROSITE" id="PS00237">
    <property type="entry name" value="G_PROTEIN_RECEP_F1_1"/>
    <property type="match status" value="1"/>
</dbReference>
<feature type="transmembrane region" description="Helical" evidence="18">
    <location>
        <begin position="157"/>
        <end position="178"/>
    </location>
</feature>
<dbReference type="Bgee" id="ENSLOCG00000017843">
    <property type="expression patterns" value="Expressed in bone element and 12 other cell types or tissues"/>
</dbReference>
<dbReference type="eggNOG" id="KOG3656">
    <property type="taxonomic scope" value="Eukaryota"/>
</dbReference>
<dbReference type="InterPro" id="IPR002275">
    <property type="entry name" value="CML2"/>
</dbReference>
<dbReference type="InterPro" id="IPR000826">
    <property type="entry name" value="Formyl_rcpt-rel"/>
</dbReference>
<dbReference type="GO" id="GO:0002430">
    <property type="term" value="P:complement receptor mediated signaling pathway"/>
    <property type="evidence" value="ECO:0000318"/>
    <property type="project" value="GO_Central"/>
</dbReference>
<dbReference type="AlphaFoldDB" id="W5NMT7"/>
<dbReference type="InterPro" id="IPR017452">
    <property type="entry name" value="GPCR_Rhodpsn_7TM"/>
</dbReference>
<dbReference type="PANTHER" id="PTHR24225:SF74">
    <property type="entry name" value="CHEMOKINE-LIKE RECEPTOR 1"/>
    <property type="match status" value="1"/>
</dbReference>
<comment type="similarity">
    <text evidence="12">Belongs to the chemokine-like receptor (CMKLR) family.</text>
</comment>
<dbReference type="GO" id="GO:0006935">
    <property type="term" value="P:chemotaxis"/>
    <property type="evidence" value="ECO:0007669"/>
    <property type="project" value="UniProtKB-KW"/>
</dbReference>
<feature type="transmembrane region" description="Helical" evidence="18">
    <location>
        <begin position="42"/>
        <end position="65"/>
    </location>
</feature>
<dbReference type="Ensembl" id="ENSLOCT00000021985.1">
    <property type="protein sequence ID" value="ENSLOCP00000021946.1"/>
    <property type="gene ID" value="ENSLOCG00000017843.1"/>
</dbReference>
<dbReference type="FunFam" id="1.20.1070.10:FF:000034">
    <property type="entry name" value="G-protein coupled receptor 1"/>
    <property type="match status" value="1"/>
</dbReference>
<dbReference type="GO" id="GO:0007200">
    <property type="term" value="P:phospholipase C-activating G protein-coupled receptor signaling pathway"/>
    <property type="evidence" value="ECO:0000318"/>
    <property type="project" value="GO_Central"/>
</dbReference>
<proteinExistence type="inferred from homology"/>
<dbReference type="Gene3D" id="1.20.1070.10">
    <property type="entry name" value="Rhodopsin 7-helix transmembrane proteins"/>
    <property type="match status" value="1"/>
</dbReference>
<evidence type="ECO:0000256" key="5">
    <source>
        <dbReference type="ARBA" id="ARBA00022989"/>
    </source>
</evidence>
<evidence type="ECO:0000313" key="20">
    <source>
        <dbReference type="Ensembl" id="ENSLOCP00000021946.1"/>
    </source>
</evidence>
<evidence type="ECO:0000256" key="3">
    <source>
        <dbReference type="ARBA" id="ARBA00022500"/>
    </source>
</evidence>
<evidence type="ECO:0000256" key="10">
    <source>
        <dbReference type="ARBA" id="ARBA00023180"/>
    </source>
</evidence>
<name>W5NMT7_LEPOC</name>
<reference evidence="20" key="3">
    <citation type="submission" date="2025-09" db="UniProtKB">
        <authorList>
            <consortium name="Ensembl"/>
        </authorList>
    </citation>
    <scope>IDENTIFICATION</scope>
</reference>